<dbReference type="Gene3D" id="1.10.443.10">
    <property type="entry name" value="Intergrase catalytic core"/>
    <property type="match status" value="1"/>
</dbReference>
<dbReference type="EMBL" id="CP040442">
    <property type="protein sequence ID" value="QOW11372.1"/>
    <property type="molecule type" value="Genomic_DNA"/>
</dbReference>
<evidence type="ECO:0000313" key="4">
    <source>
        <dbReference type="EMBL" id="QOW11372.1"/>
    </source>
</evidence>
<sequence length="444" mass="51937">MANVKFLLRTKTANSKITVRFYEGKEIDFRKQTRESINSIYWNDKKGRPKNLTALNPKDKESLTELNETLDGLEIYILEQYRKRDETEIINSDWLDEIITAFYSGGRRIEKLDYLTNYLDYYETNILPFRKYKGSPIGYRTKQKQITIISKLKTFLQTLNKKVRVSDYGETMGNEFVTYLRDVENLNENTVGKYLKYSKTIIKDARKLRLKVSDDLEEIKGFTVETPTVIFTPNELQSIIDLNFLNERWEITRDWLIVGIYTGQRAGDLFGMNKGMITKDAKGREFINLTQEKVKARVKIPVHKEVKKILDKYKGNFPPLYSESLESNKTIFNLNLKAISKRAGLDRPETGRIFDEVNKKYVFGTYPLHKLVSSHLCRRTFASMHYGIIPTPIIMSVTKHKTETEFLKYIGKDSDELTAQMFDYWDKIESDKMDSLNDMKNSTV</sequence>
<dbReference type="RefSeq" id="WP_193811554.1">
    <property type="nucleotide sequence ID" value="NZ_CP040442.1"/>
</dbReference>
<keyword evidence="2" id="KW-0233">DNA recombination</keyword>
<organism evidence="4 5">
    <name type="scientific">Kaistella flava</name>
    <name type="common">ex Peng et al. 2021</name>
    <dbReference type="NCBI Taxonomy" id="2038776"/>
    <lineage>
        <taxon>Bacteria</taxon>
        <taxon>Pseudomonadati</taxon>
        <taxon>Bacteroidota</taxon>
        <taxon>Flavobacteriia</taxon>
        <taxon>Flavobacteriales</taxon>
        <taxon>Weeksellaceae</taxon>
        <taxon>Chryseobacterium group</taxon>
        <taxon>Kaistella</taxon>
    </lineage>
</organism>
<evidence type="ECO:0000256" key="2">
    <source>
        <dbReference type="ARBA" id="ARBA00023172"/>
    </source>
</evidence>
<dbReference type="InterPro" id="IPR010998">
    <property type="entry name" value="Integrase_recombinase_N"/>
</dbReference>
<protein>
    <recommendedName>
        <fullName evidence="3">Phage integrase SAM-like domain-containing protein</fullName>
    </recommendedName>
</protein>
<dbReference type="KEGG" id="kfa:Q73A0000_13880"/>
<evidence type="ECO:0000313" key="5">
    <source>
        <dbReference type="Proteomes" id="UP000594195"/>
    </source>
</evidence>
<evidence type="ECO:0000259" key="3">
    <source>
        <dbReference type="Pfam" id="PF13102"/>
    </source>
</evidence>
<proteinExistence type="predicted"/>
<dbReference type="AlphaFoldDB" id="A0A7M2YD34"/>
<dbReference type="Pfam" id="PF13102">
    <property type="entry name" value="Phage_int_SAM_5"/>
    <property type="match status" value="1"/>
</dbReference>
<gene>
    <name evidence="4" type="ORF">Q73A0000_13880</name>
</gene>
<keyword evidence="1" id="KW-0238">DNA-binding</keyword>
<dbReference type="GO" id="GO:0015074">
    <property type="term" value="P:DNA integration"/>
    <property type="evidence" value="ECO:0007669"/>
    <property type="project" value="InterPro"/>
</dbReference>
<dbReference type="InterPro" id="IPR011010">
    <property type="entry name" value="DNA_brk_join_enz"/>
</dbReference>
<dbReference type="InterPro" id="IPR013762">
    <property type="entry name" value="Integrase-like_cat_sf"/>
</dbReference>
<dbReference type="Proteomes" id="UP000594195">
    <property type="component" value="Chromosome"/>
</dbReference>
<feature type="domain" description="Phage integrase SAM-like" evidence="3">
    <location>
        <begin position="139"/>
        <end position="210"/>
    </location>
</feature>
<reference evidence="4 5" key="1">
    <citation type="submission" date="2019-05" db="EMBL/GenBank/DDBJ databases">
        <title>Chryseobacterium sp. isolated from King George Island, maritime Antarctica.</title>
        <authorList>
            <person name="Peng X."/>
        </authorList>
    </citation>
    <scope>NUCLEOTIDE SEQUENCE [LARGE SCALE GENOMIC DNA]</scope>
    <source>
        <strain evidence="4 5">7-3A</strain>
    </source>
</reference>
<dbReference type="SUPFAM" id="SSF56349">
    <property type="entry name" value="DNA breaking-rejoining enzymes"/>
    <property type="match status" value="1"/>
</dbReference>
<dbReference type="GO" id="GO:0006310">
    <property type="term" value="P:DNA recombination"/>
    <property type="evidence" value="ECO:0007669"/>
    <property type="project" value="UniProtKB-KW"/>
</dbReference>
<name>A0A7M2YD34_9FLAO</name>
<keyword evidence="5" id="KW-1185">Reference proteome</keyword>
<dbReference type="GO" id="GO:0003677">
    <property type="term" value="F:DNA binding"/>
    <property type="evidence" value="ECO:0007669"/>
    <property type="project" value="UniProtKB-KW"/>
</dbReference>
<dbReference type="Gene3D" id="1.10.150.130">
    <property type="match status" value="1"/>
</dbReference>
<dbReference type="InterPro" id="IPR025269">
    <property type="entry name" value="SAM-like_dom"/>
</dbReference>
<evidence type="ECO:0000256" key="1">
    <source>
        <dbReference type="ARBA" id="ARBA00023125"/>
    </source>
</evidence>
<accession>A0A7M2YD34</accession>